<protein>
    <submittedName>
        <fullName evidence="1">Unannotated protein</fullName>
    </submittedName>
</protein>
<dbReference type="AlphaFoldDB" id="A0A6J6X6R0"/>
<name>A0A6J6X6R0_9ZZZZ</name>
<accession>A0A6J6X6R0</accession>
<organism evidence="1">
    <name type="scientific">freshwater metagenome</name>
    <dbReference type="NCBI Taxonomy" id="449393"/>
    <lineage>
        <taxon>unclassified sequences</taxon>
        <taxon>metagenomes</taxon>
        <taxon>ecological metagenomes</taxon>
    </lineage>
</organism>
<evidence type="ECO:0000313" key="1">
    <source>
        <dbReference type="EMBL" id="CAB4791513.1"/>
    </source>
</evidence>
<proteinExistence type="predicted"/>
<reference evidence="1" key="1">
    <citation type="submission" date="2020-05" db="EMBL/GenBank/DDBJ databases">
        <authorList>
            <person name="Chiriac C."/>
            <person name="Salcher M."/>
            <person name="Ghai R."/>
            <person name="Kavagutti S V."/>
        </authorList>
    </citation>
    <scope>NUCLEOTIDE SEQUENCE</scope>
</reference>
<gene>
    <name evidence="1" type="ORF">UFOPK2996_00500</name>
</gene>
<sequence>MMVSPVTVAFAGSVGQAAVSIAPLLEDPPPLGVSERPPPQAAKAIANTEVTATALITTLGRLQVDALIVFLS</sequence>
<dbReference type="EMBL" id="CAFAAH010000046">
    <property type="protein sequence ID" value="CAB4791513.1"/>
    <property type="molecule type" value="Genomic_DNA"/>
</dbReference>